<dbReference type="Gene3D" id="3.40.640.10">
    <property type="entry name" value="Type I PLP-dependent aspartate aminotransferase-like (Major domain)"/>
    <property type="match status" value="1"/>
</dbReference>
<protein>
    <submittedName>
        <fullName evidence="7">Cystathionine gamma-synthase</fullName>
    </submittedName>
</protein>
<dbReference type="InterPro" id="IPR015424">
    <property type="entry name" value="PyrdxlP-dep_Trfase"/>
</dbReference>
<dbReference type="GeneID" id="30965901"/>
<dbReference type="SUPFAM" id="SSF53383">
    <property type="entry name" value="PLP-dependent transferases"/>
    <property type="match status" value="1"/>
</dbReference>
<dbReference type="GO" id="GO:0030170">
    <property type="term" value="F:pyridoxal phosphate binding"/>
    <property type="evidence" value="ECO:0007669"/>
    <property type="project" value="InterPro"/>
</dbReference>
<keyword evidence="2 6" id="KW-0663">Pyridoxal phosphate</keyword>
<keyword evidence="8" id="KW-1185">Reference proteome</keyword>
<evidence type="ECO:0000313" key="8">
    <source>
        <dbReference type="Proteomes" id="UP000095038"/>
    </source>
</evidence>
<dbReference type="EMBL" id="KV454475">
    <property type="protein sequence ID" value="ODV63562.1"/>
    <property type="molecule type" value="Genomic_DNA"/>
</dbReference>
<evidence type="ECO:0000256" key="3">
    <source>
        <dbReference type="ARBA" id="ARBA00023167"/>
    </source>
</evidence>
<evidence type="ECO:0000256" key="2">
    <source>
        <dbReference type="ARBA" id="ARBA00022898"/>
    </source>
</evidence>
<dbReference type="Proteomes" id="UP000095038">
    <property type="component" value="Unassembled WGS sequence"/>
</dbReference>
<organism evidence="7 8">
    <name type="scientific">Ascoidea rubescens DSM 1968</name>
    <dbReference type="NCBI Taxonomy" id="1344418"/>
    <lineage>
        <taxon>Eukaryota</taxon>
        <taxon>Fungi</taxon>
        <taxon>Dikarya</taxon>
        <taxon>Ascomycota</taxon>
        <taxon>Saccharomycotina</taxon>
        <taxon>Saccharomycetes</taxon>
        <taxon>Ascoideaceae</taxon>
        <taxon>Ascoidea</taxon>
    </lineage>
</organism>
<dbReference type="FunFam" id="3.90.1150.10:FF:000063">
    <property type="entry name" value="Probable cystathionine gamma-synthase"/>
    <property type="match status" value="1"/>
</dbReference>
<dbReference type="InParanoid" id="A0A1D2VPL2"/>
<dbReference type="InterPro" id="IPR015422">
    <property type="entry name" value="PyrdxlP-dep_Trfase_small"/>
</dbReference>
<accession>A0A1D2VPL2</accession>
<reference evidence="8" key="1">
    <citation type="submission" date="2016-05" db="EMBL/GenBank/DDBJ databases">
        <title>Comparative genomics of biotechnologically important yeasts.</title>
        <authorList>
            <consortium name="DOE Joint Genome Institute"/>
            <person name="Riley R."/>
            <person name="Haridas S."/>
            <person name="Wolfe K.H."/>
            <person name="Lopes M.R."/>
            <person name="Hittinger C.T."/>
            <person name="Goker M."/>
            <person name="Salamov A."/>
            <person name="Wisecaver J."/>
            <person name="Long T.M."/>
            <person name="Aerts A.L."/>
            <person name="Barry K."/>
            <person name="Choi C."/>
            <person name="Clum A."/>
            <person name="Coughlan A.Y."/>
            <person name="Deshpande S."/>
            <person name="Douglass A.P."/>
            <person name="Hanson S.J."/>
            <person name="Klenk H.-P."/>
            <person name="Labutti K."/>
            <person name="Lapidus A."/>
            <person name="Lindquist E."/>
            <person name="Lipzen A."/>
            <person name="Meier-Kolthoff J.P."/>
            <person name="Ohm R.A."/>
            <person name="Otillar R.P."/>
            <person name="Pangilinan J."/>
            <person name="Peng Y."/>
            <person name="Rokas A."/>
            <person name="Rosa C.A."/>
            <person name="Scheuner C."/>
            <person name="Sibirny A.A."/>
            <person name="Slot J.C."/>
            <person name="Stielow J.B."/>
            <person name="Sun H."/>
            <person name="Kurtzman C.P."/>
            <person name="Blackwell M."/>
            <person name="Grigoriev I.V."/>
            <person name="Jeffries T.W."/>
        </authorList>
    </citation>
    <scope>NUCLEOTIDE SEQUENCE [LARGE SCALE GENOMIC DNA]</scope>
    <source>
        <strain evidence="8">DSM 1968</strain>
    </source>
</reference>
<evidence type="ECO:0000256" key="1">
    <source>
        <dbReference type="ARBA" id="ARBA00001933"/>
    </source>
</evidence>
<comment type="pathway">
    <text evidence="4">Amino-acid biosynthesis; L-methionine biosynthesis via de novo pathway.</text>
</comment>
<dbReference type="PANTHER" id="PTHR42699">
    <property type="match status" value="1"/>
</dbReference>
<keyword evidence="3" id="KW-0028">Amino-acid biosynthesis</keyword>
<dbReference type="PANTHER" id="PTHR42699:SF1">
    <property type="entry name" value="CYSTATHIONINE GAMMA-SYNTHASE-RELATED"/>
    <property type="match status" value="1"/>
</dbReference>
<comment type="similarity">
    <text evidence="5">Belongs to the trans-sulfuration enzymes family. MET7 subfamily.</text>
</comment>
<dbReference type="GO" id="GO:0003962">
    <property type="term" value="F:cystathionine gamma-synthase activity"/>
    <property type="evidence" value="ECO:0007669"/>
    <property type="project" value="TreeGrafter"/>
</dbReference>
<dbReference type="InterPro" id="IPR000277">
    <property type="entry name" value="Cys/Met-Metab_PyrdxlP-dep_enz"/>
</dbReference>
<sequence length="579" mass="67177">MTIELPTREIGLPIPNISHAVSVSLPTWEATVGYEENQEWVVNKMNSGYPRFFIHERIKELSLLLEQKYGRQGEKSFIFPSYKVAKRCRNFIKEQSENKNLKCSSIRILQLSTKAPQNKNEESVIVETNIAVLFFPEDEYKYAKQYWQHSGEGISSRQGEYCLRELSLEFSKEEEAIFGQEEEKDKDKDNDNDNQEENKFIEERFGRNLDLSFAKEANSILRKRISAQINEIIESEKKFSKNIEVKDEEFISENEVYLYSSGMASIFHAHQAILNCYPQGKSICFGFPYVDTLSILRKFGPGVLFYGFGDDKSLDEMEDKLDKGEIKIMALFCECPSNPLLKMPDLKRIKKLAKKHDFLVVADETVGNFLNIHILSFVDICVSSLTKIFSGDSNVMAGSLVLNPAGDNYLRLKKYFEENYENNFWCEDCIYLERNSRNFKERNFNMNKNAESIVELLKEDELIKEIYYPNLVESKRYYEEFRTYSGGYGGLVSIIFKKSEDAKKFFNEVELFKGPSLGTNFSLACPYSILAHYQELDEIEKWGVDRNLVRISIGLEDKEELISRFERALEITRKVSATK</sequence>
<evidence type="ECO:0000256" key="5">
    <source>
        <dbReference type="ARBA" id="ARBA00061376"/>
    </source>
</evidence>
<proteinExistence type="inferred from homology"/>
<dbReference type="InterPro" id="IPR054542">
    <property type="entry name" value="Cys_met_metab_PP"/>
</dbReference>
<dbReference type="InterPro" id="IPR015421">
    <property type="entry name" value="PyrdxlP-dep_Trfase_major"/>
</dbReference>
<evidence type="ECO:0000256" key="4">
    <source>
        <dbReference type="ARBA" id="ARBA00034478"/>
    </source>
</evidence>
<dbReference type="GO" id="GO:0009086">
    <property type="term" value="P:methionine biosynthetic process"/>
    <property type="evidence" value="ECO:0007669"/>
    <property type="project" value="UniProtKB-KW"/>
</dbReference>
<gene>
    <name evidence="7" type="ORF">ASCRUDRAFT_73387</name>
</gene>
<dbReference type="OrthoDB" id="10047078at2759"/>
<dbReference type="FunCoup" id="A0A1D2VPL2">
    <property type="interactions" value="189"/>
</dbReference>
<dbReference type="InterPro" id="IPR051750">
    <property type="entry name" value="Trans-sulfuration_enzymes"/>
</dbReference>
<keyword evidence="3" id="KW-0486">Methionine biosynthesis</keyword>
<dbReference type="STRING" id="1344418.A0A1D2VPL2"/>
<dbReference type="AlphaFoldDB" id="A0A1D2VPL2"/>
<dbReference type="GO" id="GO:0019346">
    <property type="term" value="P:transsulfuration"/>
    <property type="evidence" value="ECO:0007669"/>
    <property type="project" value="InterPro"/>
</dbReference>
<evidence type="ECO:0000256" key="6">
    <source>
        <dbReference type="RuleBase" id="RU362118"/>
    </source>
</evidence>
<dbReference type="Gene3D" id="3.90.1150.10">
    <property type="entry name" value="Aspartate Aminotransferase, domain 1"/>
    <property type="match status" value="1"/>
</dbReference>
<name>A0A1D2VPL2_9ASCO</name>
<comment type="cofactor">
    <cofactor evidence="1 6">
        <name>pyridoxal 5'-phosphate</name>
        <dbReference type="ChEBI" id="CHEBI:597326"/>
    </cofactor>
</comment>
<dbReference type="PROSITE" id="PS00868">
    <property type="entry name" value="CYS_MET_METAB_PP"/>
    <property type="match status" value="1"/>
</dbReference>
<dbReference type="Pfam" id="PF01053">
    <property type="entry name" value="Cys_Met_Meta_PP"/>
    <property type="match status" value="1"/>
</dbReference>
<evidence type="ECO:0000313" key="7">
    <source>
        <dbReference type="EMBL" id="ODV63562.1"/>
    </source>
</evidence>
<dbReference type="RefSeq" id="XP_020049869.1">
    <property type="nucleotide sequence ID" value="XM_020192265.1"/>
</dbReference>